<dbReference type="OMA" id="NEMEHAK"/>
<dbReference type="InterPro" id="IPR045147">
    <property type="entry name" value="ARI3A/B/C"/>
</dbReference>
<feature type="compositionally biased region" description="Polar residues" evidence="7">
    <location>
        <begin position="100"/>
        <end position="116"/>
    </location>
</feature>
<dbReference type="STRING" id="3983.A0A2C9W7I6"/>
<dbReference type="FunFam" id="2.60.40.790:FF:000014">
    <property type="entry name" value="AT-rich interactive domain-containing protein 3"/>
    <property type="match status" value="1"/>
</dbReference>
<dbReference type="Proteomes" id="UP000091857">
    <property type="component" value="Chromosome 3"/>
</dbReference>
<feature type="compositionally biased region" description="Basic and acidic residues" evidence="7">
    <location>
        <begin position="1"/>
        <end position="17"/>
    </location>
</feature>
<keyword evidence="4" id="KW-0539">Nucleus</keyword>
<dbReference type="Pfam" id="PF01388">
    <property type="entry name" value="ARID"/>
    <property type="match status" value="1"/>
</dbReference>
<proteinExistence type="inferred from homology"/>
<dbReference type="Gene3D" id="2.60.40.790">
    <property type="match status" value="1"/>
</dbReference>
<comment type="similarity">
    <text evidence="5 6">Belongs to the small heat shock protein (HSP20) family.</text>
</comment>
<protein>
    <recommendedName>
        <fullName evidence="12">ARID domain-containing protein</fullName>
    </recommendedName>
</protein>
<dbReference type="GO" id="GO:0003677">
    <property type="term" value="F:DNA binding"/>
    <property type="evidence" value="ECO:0000318"/>
    <property type="project" value="GO_Central"/>
</dbReference>
<dbReference type="PROSITE" id="PS01031">
    <property type="entry name" value="SHSP"/>
    <property type="match status" value="1"/>
</dbReference>
<evidence type="ECO:0000256" key="7">
    <source>
        <dbReference type="SAM" id="MobiDB-lite"/>
    </source>
</evidence>
<evidence type="ECO:0000256" key="3">
    <source>
        <dbReference type="ARBA" id="ARBA00023163"/>
    </source>
</evidence>
<evidence type="ECO:0000313" key="10">
    <source>
        <dbReference type="EMBL" id="OAY54718.1"/>
    </source>
</evidence>
<dbReference type="PROSITE" id="PS51011">
    <property type="entry name" value="ARID"/>
    <property type="match status" value="1"/>
</dbReference>
<dbReference type="GO" id="GO:0005634">
    <property type="term" value="C:nucleus"/>
    <property type="evidence" value="ECO:0000318"/>
    <property type="project" value="GO_Central"/>
</dbReference>
<dbReference type="PANTHER" id="PTHR15348">
    <property type="entry name" value="AT-RICH INTERACTIVE DOMAIN-CONTAINING PROTEIN ARID DOMAIN- CONTAINING PROTEIN DEAD RINGER PROTEIN B-CELL REGULATOR OF IGH TRANSCRIPTION BRIGHT"/>
    <property type="match status" value="1"/>
</dbReference>
<evidence type="ECO:0000256" key="4">
    <source>
        <dbReference type="ARBA" id="ARBA00023242"/>
    </source>
</evidence>
<dbReference type="SUPFAM" id="SSF46774">
    <property type="entry name" value="ARID-like"/>
    <property type="match status" value="1"/>
</dbReference>
<dbReference type="InterPro" id="IPR036431">
    <property type="entry name" value="ARID_dom_sf"/>
</dbReference>
<dbReference type="CDD" id="cd00298">
    <property type="entry name" value="ACD_sHsps_p23-like"/>
    <property type="match status" value="1"/>
</dbReference>
<dbReference type="AlphaFoldDB" id="A0A2C9W7I6"/>
<evidence type="ECO:0008006" key="12">
    <source>
        <dbReference type="Google" id="ProtNLM"/>
    </source>
</evidence>
<evidence type="ECO:0000256" key="2">
    <source>
        <dbReference type="ARBA" id="ARBA00023125"/>
    </source>
</evidence>
<dbReference type="SUPFAM" id="SSF49764">
    <property type="entry name" value="HSP20-like chaperones"/>
    <property type="match status" value="1"/>
</dbReference>
<feature type="region of interest" description="Disordered" evidence="7">
    <location>
        <begin position="1"/>
        <end position="116"/>
    </location>
</feature>
<gene>
    <name evidence="10" type="ORF">MANES_03G096500v8</name>
</gene>
<evidence type="ECO:0000256" key="6">
    <source>
        <dbReference type="RuleBase" id="RU003616"/>
    </source>
</evidence>
<dbReference type="Gene3D" id="1.10.150.60">
    <property type="entry name" value="ARID DNA-binding domain"/>
    <property type="match status" value="1"/>
</dbReference>
<evidence type="ECO:0000259" key="9">
    <source>
        <dbReference type="PROSITE" id="PS51011"/>
    </source>
</evidence>
<dbReference type="InterPro" id="IPR002068">
    <property type="entry name" value="A-crystallin/Hsp20_dom"/>
</dbReference>
<organism evidence="10 11">
    <name type="scientific">Manihot esculenta</name>
    <name type="common">Cassava</name>
    <name type="synonym">Jatropha manihot</name>
    <dbReference type="NCBI Taxonomy" id="3983"/>
    <lineage>
        <taxon>Eukaryota</taxon>
        <taxon>Viridiplantae</taxon>
        <taxon>Streptophyta</taxon>
        <taxon>Embryophyta</taxon>
        <taxon>Tracheophyta</taxon>
        <taxon>Spermatophyta</taxon>
        <taxon>Magnoliopsida</taxon>
        <taxon>eudicotyledons</taxon>
        <taxon>Gunneridae</taxon>
        <taxon>Pentapetalae</taxon>
        <taxon>rosids</taxon>
        <taxon>fabids</taxon>
        <taxon>Malpighiales</taxon>
        <taxon>Euphorbiaceae</taxon>
        <taxon>Crotonoideae</taxon>
        <taxon>Manihoteae</taxon>
        <taxon>Manihot</taxon>
    </lineage>
</organism>
<feature type="region of interest" description="Disordered" evidence="7">
    <location>
        <begin position="207"/>
        <end position="243"/>
    </location>
</feature>
<feature type="compositionally biased region" description="Basic and acidic residues" evidence="7">
    <location>
        <begin position="53"/>
        <end position="69"/>
    </location>
</feature>
<feature type="domain" description="ARID" evidence="9">
    <location>
        <begin position="248"/>
        <end position="339"/>
    </location>
</feature>
<feature type="compositionally biased region" description="Basic and acidic residues" evidence="7">
    <location>
        <begin position="212"/>
        <end position="223"/>
    </location>
</feature>
<dbReference type="FunFam" id="1.10.150.60:FF:000009">
    <property type="entry name" value="AT-rich interactive domain-containing protein 3"/>
    <property type="match status" value="1"/>
</dbReference>
<dbReference type="SMART" id="SM00501">
    <property type="entry name" value="BRIGHT"/>
    <property type="match status" value="1"/>
</dbReference>
<name>A0A2C9W7I6_MANES</name>
<evidence type="ECO:0000256" key="5">
    <source>
        <dbReference type="PROSITE-ProRule" id="PRU00285"/>
    </source>
</evidence>
<dbReference type="EMBL" id="CM004389">
    <property type="protein sequence ID" value="OAY54718.1"/>
    <property type="molecule type" value="Genomic_DNA"/>
</dbReference>
<accession>A0A2C9W7I6</accession>
<dbReference type="CDD" id="cd16100">
    <property type="entry name" value="ARID"/>
    <property type="match status" value="1"/>
</dbReference>
<feature type="domain" description="SHSP" evidence="8">
    <location>
        <begin position="447"/>
        <end position="548"/>
    </location>
</feature>
<keyword evidence="2" id="KW-0238">DNA-binding</keyword>
<evidence type="ECO:0000256" key="1">
    <source>
        <dbReference type="ARBA" id="ARBA00023015"/>
    </source>
</evidence>
<keyword evidence="1" id="KW-0805">Transcription regulation</keyword>
<comment type="caution">
    <text evidence="10">The sequence shown here is derived from an EMBL/GenBank/DDBJ whole genome shotgun (WGS) entry which is preliminary data.</text>
</comment>
<dbReference type="Pfam" id="PF00011">
    <property type="entry name" value="HSP20"/>
    <property type="match status" value="1"/>
</dbReference>
<feature type="compositionally biased region" description="Basic and acidic residues" evidence="7">
    <location>
        <begin position="400"/>
        <end position="415"/>
    </location>
</feature>
<dbReference type="SMART" id="SM01014">
    <property type="entry name" value="ARID"/>
    <property type="match status" value="1"/>
</dbReference>
<feature type="region of interest" description="Disordered" evidence="7">
    <location>
        <begin position="400"/>
        <end position="429"/>
    </location>
</feature>
<dbReference type="Gramene" id="Manes.03G096500.1.v8.1">
    <property type="protein sequence ID" value="Manes.03G096500.1.v8.1.CDS"/>
    <property type="gene ID" value="Manes.03G096500.v8.1"/>
</dbReference>
<keyword evidence="11" id="KW-1185">Reference proteome</keyword>
<keyword evidence="3" id="KW-0804">Transcription</keyword>
<dbReference type="PANTHER" id="PTHR15348:SF19">
    <property type="entry name" value="ARID DOMAIN-CONTAINING PROTEIN"/>
    <property type="match status" value="1"/>
</dbReference>
<dbReference type="InterPro" id="IPR008978">
    <property type="entry name" value="HSP20-like_chaperone"/>
</dbReference>
<evidence type="ECO:0000259" key="8">
    <source>
        <dbReference type="PROSITE" id="PS01031"/>
    </source>
</evidence>
<sequence>MTSNEMEHAKEAGKDVEETVNINLNDALLEREAKGPPLSHSGDQEAQNLVKNGELRAEDKDGVTKDAMDKTVVQVEEQIPGGNVADIVGAKSPEAFNDNKAGNATSDSEVQENATSGGNIQAKAKANANADGINGDLLNVKFDSVDSADNGANEINNNADVKNEDSHIQLLNEKSLETKAEGYEKVDDHKNVEAVKDVVTKMDLSPSQTTKEMAKPSLDEEHGATMSTPNKSFLVEPTSSEGYESGTEEEQAAFMKEVETFYKENNFEFKAPKFYKEELNLLKLWRAVVKLGGYEQVTSCKLWRQVGESFRPPKTCTTVSWTFRIFYEKALLEYERHKMHCGELPFSDASLTEPIRVENQAVGSQAAGSGRAIRDAAARAMQGWHSQRLLGNGQVCDPIIKDKNSNSTPKSDKQLKSNGLLKRKKPSTVERAVHVPRMKTMKLQADTMVIDIGPPADWVKINVQRTNDCFEIYALVPGLLREEVHVQSDPAGRLIISGQPEQLDNPWGVTPFKKVVSLPSRIDPHQTSAVVTLHGQLFVRVPFEQSDI</sequence>
<reference evidence="11" key="1">
    <citation type="journal article" date="2016" name="Nat. Biotechnol.">
        <title>Sequencing wild and cultivated cassava and related species reveals extensive interspecific hybridization and genetic diversity.</title>
        <authorList>
            <person name="Bredeson J.V."/>
            <person name="Lyons J.B."/>
            <person name="Prochnik S.E."/>
            <person name="Wu G.A."/>
            <person name="Ha C.M."/>
            <person name="Edsinger-Gonzales E."/>
            <person name="Grimwood J."/>
            <person name="Schmutz J."/>
            <person name="Rabbi I.Y."/>
            <person name="Egesi C."/>
            <person name="Nauluvula P."/>
            <person name="Lebot V."/>
            <person name="Ndunguru J."/>
            <person name="Mkamilo G."/>
            <person name="Bart R.S."/>
            <person name="Setter T.L."/>
            <person name="Gleadow R.M."/>
            <person name="Kulakow P."/>
            <person name="Ferguson M.E."/>
            <person name="Rounsley S."/>
            <person name="Rokhsar D.S."/>
        </authorList>
    </citation>
    <scope>NUCLEOTIDE SEQUENCE [LARGE SCALE GENOMIC DNA]</scope>
    <source>
        <strain evidence="11">cv. AM560-2</strain>
    </source>
</reference>
<dbReference type="InterPro" id="IPR001606">
    <property type="entry name" value="ARID_dom"/>
</dbReference>
<evidence type="ECO:0000313" key="11">
    <source>
        <dbReference type="Proteomes" id="UP000091857"/>
    </source>
</evidence>
<dbReference type="GO" id="GO:0006357">
    <property type="term" value="P:regulation of transcription by RNA polymerase II"/>
    <property type="evidence" value="ECO:0000318"/>
    <property type="project" value="GO_Central"/>
</dbReference>